<protein>
    <submittedName>
        <fullName evidence="5">Carbon monoxide dehydrogenase large chain</fullName>
    </submittedName>
</protein>
<organism evidence="5 6">
    <name type="scientific">Methylobacterium frigidaeris</name>
    <dbReference type="NCBI Taxonomy" id="2038277"/>
    <lineage>
        <taxon>Bacteria</taxon>
        <taxon>Pseudomonadati</taxon>
        <taxon>Pseudomonadota</taxon>
        <taxon>Alphaproteobacteria</taxon>
        <taxon>Hyphomicrobiales</taxon>
        <taxon>Methylobacteriaceae</taxon>
        <taxon>Methylobacterium</taxon>
    </lineage>
</organism>
<dbReference type="GO" id="GO:0016491">
    <property type="term" value="F:oxidoreductase activity"/>
    <property type="evidence" value="ECO:0007669"/>
    <property type="project" value="UniProtKB-KW"/>
</dbReference>
<gene>
    <name evidence="5" type="primary">cutL_2</name>
    <name evidence="5" type="ORF">MPEAHAMD_3772</name>
</gene>
<dbReference type="AlphaFoldDB" id="A0AA37HD58"/>
<dbReference type="InterPro" id="IPR046867">
    <property type="entry name" value="AldOxase/xan_DH_MoCoBD2"/>
</dbReference>
<feature type="domain" description="Aldehyde oxidase/xanthine dehydrogenase a/b hammerhead" evidence="4">
    <location>
        <begin position="32"/>
        <end position="150"/>
    </location>
</feature>
<dbReference type="InterPro" id="IPR036856">
    <property type="entry name" value="Ald_Oxase/Xan_DH_a/b_sf"/>
</dbReference>
<dbReference type="Gene3D" id="3.90.1170.50">
    <property type="entry name" value="Aldehyde oxidase/xanthine dehydrogenase, a/b hammerhead"/>
    <property type="match status" value="1"/>
</dbReference>
<dbReference type="GO" id="GO:0005506">
    <property type="term" value="F:iron ion binding"/>
    <property type="evidence" value="ECO:0007669"/>
    <property type="project" value="InterPro"/>
</dbReference>
<keyword evidence="1" id="KW-0500">Molybdenum</keyword>
<dbReference type="PANTHER" id="PTHR11908:SF132">
    <property type="entry name" value="ALDEHYDE OXIDASE 1-RELATED"/>
    <property type="match status" value="1"/>
</dbReference>
<accession>A0AA37HD58</accession>
<dbReference type="PANTHER" id="PTHR11908">
    <property type="entry name" value="XANTHINE DEHYDROGENASE"/>
    <property type="match status" value="1"/>
</dbReference>
<keyword evidence="2" id="KW-0560">Oxidoreductase</keyword>
<evidence type="ECO:0000256" key="2">
    <source>
        <dbReference type="ARBA" id="ARBA00023002"/>
    </source>
</evidence>
<comment type="caution">
    <text evidence="5">The sequence shown here is derived from an EMBL/GenBank/DDBJ whole genome shotgun (WGS) entry which is preliminary data.</text>
</comment>
<evidence type="ECO:0000313" key="5">
    <source>
        <dbReference type="EMBL" id="GJD63602.1"/>
    </source>
</evidence>
<evidence type="ECO:0000259" key="4">
    <source>
        <dbReference type="SMART" id="SM01008"/>
    </source>
</evidence>
<dbReference type="Gene3D" id="3.30.365.10">
    <property type="entry name" value="Aldehyde oxidase/xanthine dehydrogenase, molybdopterin binding domain"/>
    <property type="match status" value="4"/>
</dbReference>
<dbReference type="Pfam" id="PF01315">
    <property type="entry name" value="Ald_Xan_dh_C"/>
    <property type="match status" value="1"/>
</dbReference>
<dbReference type="Pfam" id="PF20256">
    <property type="entry name" value="MoCoBD_2"/>
    <property type="match status" value="1"/>
</dbReference>
<dbReference type="RefSeq" id="WP_099899579.1">
    <property type="nucleotide sequence ID" value="NZ_BPQJ01000018.1"/>
</dbReference>
<sequence>MNARPDARDFATPQKFGIGQPVPRAEDPVLVRGEGRYTDDLALDGQAYGVFVRSPIAHGHLRGIDAEAALAMPGVLAVLTAADLDGYGTIGNALPFKNQDGTPMRKPPHPSLSIDRVRYVGEPVALVVAETLAEARDAAEAVVLDIEDLPVVTTPDEAAAEGAPLLHDDAPGNLALDFRTGDQAATEAAFAKAAHVTSLDLLNNRLVINPMEPRSAIGVYEPEDGRFTLHVGSQGVFGLRNTLAEGVLKLPRDKVRVLTGNVGGSFGMKAPVYPEYLPLLEAAKRLGRPVKWTDLRSESFLSDHHGRDVAVTADLALDAEGNFLAFRVKGRANMGGYLNPLAPLFQTVNIARNMVGVYRTPVFDVEVACLFTNTTPIGAYRGAGRPEGNYFIERLIDTAAAEMNLDRVELRRRNHIRPADMPYKAPSGLTYDSGDFPAVLDRALQAADWDGFAARRAESEARGKLRGIGIGDYLEITAPPQNEMGGIRFEADGTVTIITGTLDYGQGHLTPFAQVLHDRLGIPLDRIRLLQGDSDQLIAGGGTGGSKSLMASGTALVEAGDLVIAKGREAAASVLEAGPADIEFREGRFTIAGTDRGIGLLELAAKVRAGLPDPSAPKSLDVAHTHKESPSAFPNGCHVAEVEVDPETGVATVLRYTTVNDFGTLVNPMLVEGQLHGGVVQGIGQALMERTAYDEQGQLVTGSFMDYCLPRASDAPFMGFESHAVPATTNPLGVKGCGEAGCAGSLPSVMNALVDALRPRGIRHINMPATPQAIWSALQDAGQEEGEAA</sequence>
<dbReference type="InterPro" id="IPR008274">
    <property type="entry name" value="AldOxase/xan_DH_MoCoBD1"/>
</dbReference>
<proteinExistence type="predicted"/>
<evidence type="ECO:0000313" key="6">
    <source>
        <dbReference type="Proteomes" id="UP001055286"/>
    </source>
</evidence>
<dbReference type="SMART" id="SM01008">
    <property type="entry name" value="Ald_Xan_dh_C"/>
    <property type="match status" value="1"/>
</dbReference>
<dbReference type="Proteomes" id="UP001055286">
    <property type="component" value="Unassembled WGS sequence"/>
</dbReference>
<dbReference type="SUPFAM" id="SSF56003">
    <property type="entry name" value="Molybdenum cofactor-binding domain"/>
    <property type="match status" value="1"/>
</dbReference>
<feature type="region of interest" description="Disordered" evidence="3">
    <location>
        <begin position="1"/>
        <end position="23"/>
    </location>
</feature>
<reference evidence="5" key="2">
    <citation type="submission" date="2021-08" db="EMBL/GenBank/DDBJ databases">
        <authorList>
            <person name="Tani A."/>
            <person name="Ola A."/>
            <person name="Ogura Y."/>
            <person name="Katsura K."/>
            <person name="Hayashi T."/>
        </authorList>
    </citation>
    <scope>NUCLEOTIDE SEQUENCE</scope>
    <source>
        <strain evidence="5">JCM 32048</strain>
    </source>
</reference>
<dbReference type="EMBL" id="BPQJ01000018">
    <property type="protein sequence ID" value="GJD63602.1"/>
    <property type="molecule type" value="Genomic_DNA"/>
</dbReference>
<dbReference type="InterPro" id="IPR016208">
    <property type="entry name" value="Ald_Oxase/xanthine_DH-like"/>
</dbReference>
<dbReference type="InterPro" id="IPR037165">
    <property type="entry name" value="AldOxase/xan_DH_Mopterin-bd_sf"/>
</dbReference>
<dbReference type="SUPFAM" id="SSF54665">
    <property type="entry name" value="CO dehydrogenase molybdoprotein N-domain-like"/>
    <property type="match status" value="1"/>
</dbReference>
<evidence type="ECO:0000256" key="1">
    <source>
        <dbReference type="ARBA" id="ARBA00022505"/>
    </source>
</evidence>
<name>A0AA37HD58_9HYPH</name>
<evidence type="ECO:0000256" key="3">
    <source>
        <dbReference type="SAM" id="MobiDB-lite"/>
    </source>
</evidence>
<keyword evidence="6" id="KW-1185">Reference proteome</keyword>
<dbReference type="Pfam" id="PF02738">
    <property type="entry name" value="MoCoBD_1"/>
    <property type="match status" value="1"/>
</dbReference>
<dbReference type="InterPro" id="IPR000674">
    <property type="entry name" value="Ald_Oxase/Xan_DH_a/b"/>
</dbReference>
<reference evidence="5" key="1">
    <citation type="journal article" date="2016" name="Front. Microbiol.">
        <title>Genome Sequence of the Piezophilic, Mesophilic Sulfate-Reducing Bacterium Desulfovibrio indicus J2T.</title>
        <authorList>
            <person name="Cao J."/>
            <person name="Maignien L."/>
            <person name="Shao Z."/>
            <person name="Alain K."/>
            <person name="Jebbar M."/>
        </authorList>
    </citation>
    <scope>NUCLEOTIDE SEQUENCE</scope>
    <source>
        <strain evidence="5">JCM 32048</strain>
    </source>
</reference>